<feature type="compositionally biased region" description="Low complexity" evidence="2">
    <location>
        <begin position="746"/>
        <end position="755"/>
    </location>
</feature>
<dbReference type="Gene3D" id="1.10.10.10">
    <property type="entry name" value="Winged helix-like DNA-binding domain superfamily/Winged helix DNA-binding domain"/>
    <property type="match status" value="1"/>
</dbReference>
<gene>
    <name evidence="4" type="ORF">ACFP2T_33950</name>
</gene>
<dbReference type="CDD" id="cd06170">
    <property type="entry name" value="LuxR_C_like"/>
    <property type="match status" value="1"/>
</dbReference>
<feature type="domain" description="HTH luxR-type" evidence="3">
    <location>
        <begin position="850"/>
        <end position="915"/>
    </location>
</feature>
<dbReference type="Pfam" id="PF00196">
    <property type="entry name" value="GerE"/>
    <property type="match status" value="1"/>
</dbReference>
<evidence type="ECO:0000313" key="4">
    <source>
        <dbReference type="EMBL" id="MFC6021165.1"/>
    </source>
</evidence>
<feature type="region of interest" description="Disordered" evidence="2">
    <location>
        <begin position="218"/>
        <end position="255"/>
    </location>
</feature>
<dbReference type="SMART" id="SM00421">
    <property type="entry name" value="HTH_LUXR"/>
    <property type="match status" value="1"/>
</dbReference>
<evidence type="ECO:0000256" key="1">
    <source>
        <dbReference type="ARBA" id="ARBA00023125"/>
    </source>
</evidence>
<organism evidence="4 5">
    <name type="scientific">Plantactinospora solaniradicis</name>
    <dbReference type="NCBI Taxonomy" id="1723736"/>
    <lineage>
        <taxon>Bacteria</taxon>
        <taxon>Bacillati</taxon>
        <taxon>Actinomycetota</taxon>
        <taxon>Actinomycetes</taxon>
        <taxon>Micromonosporales</taxon>
        <taxon>Micromonosporaceae</taxon>
        <taxon>Plantactinospora</taxon>
    </lineage>
</organism>
<sequence>MRHASVGDLSDQFRASDLSDIGRDGPGDAARDVVEVGSALLATPGLVVLHSGPGGGRSTALARLGAAFRGPVFAGGGLASLPTEPAFALARAVRVRLPGHDPALLAEAVRSRVRTGLLLLDDLQWVDPATLAALLPLAAHCRVAVALRTPHRLPAAAVTALRATAAGWLAVPPMPVEPATALAARVAPGLGATAVADVVRRAGGVPLAVVTLARRAASRRATRPGVPHQPEGSDHESAARRPDVDAPGPDPAGRDVEQVGYAVATALADLTRPARTAMAALGLLGRPAAATVLGTGVDELADAGLVTRESASGVGAVVAPVSPYVAEIAAGLLDDAGRRALHRRLAELVPPEEAVRHLAAAGDGAAAYRLALVAANAADTAGARAEPLLLACGLPGVEPEPAVRVAAAQAALACGRPRAAVRVLTTATPLGVDPDLLRGEALVQLGDLAGARSAVARIPDSATPEQLAARDRIVLLAQLGTEPAEAARTTARLLAAHGREPAHPGLRAALAAAQAANRDPGWEAALATAAAAAGSAGDPLSARWSAWSLVETLIADGRLGEAGQVAEAAEQACVADLAYSWQTRFLAARLWCAALRGGLPTLGPDEALRRAGDLTDRTLPGPARGYAVAAASLVEADGGLLGPARARLAATTIGSATLDALLDWVSREAAWLDGQPERAGWPPSGGPPLIDGLRQITARWAAYDGARAAGAEPGSDAAATGSGNLSGVAPDGDPMPGGSQPRPAPGDDAAPWPGNGPTGPSPVRQTLAAWDAPGGDPAGFTLAADAWRELAVREEVRCLLAAGLHEPDPARGVPSLLTAEQRAEQAGLVVLLGRTRRALRRHAVRRDNRGARSDGDLTDREREVLRLVAAGEPTRRIAGQLGISAETVETHVRSGMRKLGARTRTEAAALALEVL</sequence>
<dbReference type="PANTHER" id="PTHR43214">
    <property type="entry name" value="TWO-COMPONENT RESPONSE REGULATOR"/>
    <property type="match status" value="1"/>
</dbReference>
<comment type="caution">
    <text evidence="4">The sequence shown here is derived from an EMBL/GenBank/DDBJ whole genome shotgun (WGS) entry which is preliminary data.</text>
</comment>
<dbReference type="InterPro" id="IPR027417">
    <property type="entry name" value="P-loop_NTPase"/>
</dbReference>
<dbReference type="InterPro" id="IPR039420">
    <property type="entry name" value="WalR-like"/>
</dbReference>
<dbReference type="SUPFAM" id="SSF52540">
    <property type="entry name" value="P-loop containing nucleoside triphosphate hydrolases"/>
    <property type="match status" value="1"/>
</dbReference>
<keyword evidence="5" id="KW-1185">Reference proteome</keyword>
<dbReference type="InterPro" id="IPR000792">
    <property type="entry name" value="Tscrpt_reg_LuxR_C"/>
</dbReference>
<accession>A0ABW1KI08</accession>
<dbReference type="EMBL" id="JBHSPR010000039">
    <property type="protein sequence ID" value="MFC6021165.1"/>
    <property type="molecule type" value="Genomic_DNA"/>
</dbReference>
<evidence type="ECO:0000313" key="5">
    <source>
        <dbReference type="Proteomes" id="UP001596203"/>
    </source>
</evidence>
<dbReference type="RefSeq" id="WP_377429080.1">
    <property type="nucleotide sequence ID" value="NZ_JBHSPR010000039.1"/>
</dbReference>
<protein>
    <submittedName>
        <fullName evidence="4">LuxR C-terminal-related transcriptional regulator</fullName>
    </submittedName>
</protein>
<dbReference type="PROSITE" id="PS50043">
    <property type="entry name" value="HTH_LUXR_2"/>
    <property type="match status" value="1"/>
</dbReference>
<proteinExistence type="predicted"/>
<dbReference type="InterPro" id="IPR016032">
    <property type="entry name" value="Sig_transdc_resp-reg_C-effctor"/>
</dbReference>
<dbReference type="PANTHER" id="PTHR43214:SF42">
    <property type="entry name" value="TRANSCRIPTIONAL REGULATORY PROTEIN DESR"/>
    <property type="match status" value="1"/>
</dbReference>
<feature type="region of interest" description="Disordered" evidence="2">
    <location>
        <begin position="709"/>
        <end position="768"/>
    </location>
</feature>
<feature type="compositionally biased region" description="Low complexity" evidence="2">
    <location>
        <begin position="709"/>
        <end position="719"/>
    </location>
</feature>
<dbReference type="InterPro" id="IPR036388">
    <property type="entry name" value="WH-like_DNA-bd_sf"/>
</dbReference>
<name>A0ABW1KI08_9ACTN</name>
<dbReference type="SUPFAM" id="SSF46894">
    <property type="entry name" value="C-terminal effector domain of the bipartite response regulators"/>
    <property type="match status" value="1"/>
</dbReference>
<keyword evidence="1" id="KW-0238">DNA-binding</keyword>
<dbReference type="PRINTS" id="PR00038">
    <property type="entry name" value="HTHLUXR"/>
</dbReference>
<reference evidence="5" key="1">
    <citation type="journal article" date="2019" name="Int. J. Syst. Evol. Microbiol.">
        <title>The Global Catalogue of Microorganisms (GCM) 10K type strain sequencing project: providing services to taxonomists for standard genome sequencing and annotation.</title>
        <authorList>
            <consortium name="The Broad Institute Genomics Platform"/>
            <consortium name="The Broad Institute Genome Sequencing Center for Infectious Disease"/>
            <person name="Wu L."/>
            <person name="Ma J."/>
        </authorList>
    </citation>
    <scope>NUCLEOTIDE SEQUENCE [LARGE SCALE GENOMIC DNA]</scope>
    <source>
        <strain evidence="5">ZS-35-S2</strain>
    </source>
</reference>
<feature type="compositionally biased region" description="Basic and acidic residues" evidence="2">
    <location>
        <begin position="231"/>
        <end position="244"/>
    </location>
</feature>
<evidence type="ECO:0000256" key="2">
    <source>
        <dbReference type="SAM" id="MobiDB-lite"/>
    </source>
</evidence>
<dbReference type="Proteomes" id="UP001596203">
    <property type="component" value="Unassembled WGS sequence"/>
</dbReference>
<evidence type="ECO:0000259" key="3">
    <source>
        <dbReference type="PROSITE" id="PS50043"/>
    </source>
</evidence>